<dbReference type="PANTHER" id="PTHR10953:SF3">
    <property type="entry name" value="UBIQUITIN-LIKE MODIFIER-ACTIVATING ENZYME ATG7"/>
    <property type="match status" value="1"/>
</dbReference>
<evidence type="ECO:0000313" key="4">
    <source>
        <dbReference type="Proteomes" id="UP001255856"/>
    </source>
</evidence>
<feature type="domain" description="Ubiquitin-like modifier-activating enzyme Atg7 N-terminal" evidence="2">
    <location>
        <begin position="3"/>
        <end position="283"/>
    </location>
</feature>
<dbReference type="InterPro" id="IPR045886">
    <property type="entry name" value="ThiF/MoeB/HesA"/>
</dbReference>
<dbReference type="InterPro" id="IPR042523">
    <property type="entry name" value="Atg7_N_2"/>
</dbReference>
<dbReference type="PANTHER" id="PTHR10953">
    <property type="entry name" value="UBIQUITIN-ACTIVATING ENZYME E1"/>
    <property type="match status" value="1"/>
</dbReference>
<sequence>MVFWSQLGELKLNELKLGEGPVAVRLYQAANQHQGMPGFLNATPSSLGQEAPVPGLAFACAGNAYLYNTVEQVASSDRKVLVQQAEKDTALMNPCILLANCDLKHSTYVYWFGAPAFQLPAGTRVVERAASLASSLGAELAEQVTAASQELFVGDAAPKPAAWFVALPEDTGQRTSVTLRPLADHASLDPGSRVLLAFLDASPAADALGSAARNLLTWAAARWRPAEPVALVSMRARNGRFDPGASTLVRLALPPVAAAPAAVPNWETNSRGKPGPRKADLGAAADPARLAASAVDLNLRLMRWRAAPALDVISLGQARCLLFGAGTLGCAVARSLLGWGVRHLTLVDNARVSYSNPVRQSLYTFEDCKGGGAPKAERAAAALREIYPGVRAEGIVASVPMPGHVTSDAEAAQALQEVQRLEGLIQDHDVLFLLMDTRESRWLPTLLGAAAGKLVINAALGFDGFLVMRHGLGLRDGDDPAKPRLGCYFCSDVVAPLDSTTGQALDQQCTVTRPGLSGIAGALAVELAMSVLSHPEGAAALSGPLAAGGADGPLGARRTCSAAS</sequence>
<feature type="domain" description="THIF-type NAD/FAD binding fold" evidence="1">
    <location>
        <begin position="302"/>
        <end position="536"/>
    </location>
</feature>
<dbReference type="GO" id="GO:0019778">
    <property type="term" value="F:Atg12 activating enzyme activity"/>
    <property type="evidence" value="ECO:0007669"/>
    <property type="project" value="TreeGrafter"/>
</dbReference>
<dbReference type="GO" id="GO:0000045">
    <property type="term" value="P:autophagosome assembly"/>
    <property type="evidence" value="ECO:0007669"/>
    <property type="project" value="TreeGrafter"/>
</dbReference>
<dbReference type="GO" id="GO:0006995">
    <property type="term" value="P:cellular response to nitrogen starvation"/>
    <property type="evidence" value="ECO:0007669"/>
    <property type="project" value="TreeGrafter"/>
</dbReference>
<dbReference type="GO" id="GO:0000422">
    <property type="term" value="P:autophagy of mitochondrion"/>
    <property type="evidence" value="ECO:0007669"/>
    <property type="project" value="TreeGrafter"/>
</dbReference>
<dbReference type="Pfam" id="PF00899">
    <property type="entry name" value="ThiF"/>
    <property type="match status" value="1"/>
</dbReference>
<dbReference type="GO" id="GO:0000407">
    <property type="term" value="C:phagophore assembly site"/>
    <property type="evidence" value="ECO:0007669"/>
    <property type="project" value="TreeGrafter"/>
</dbReference>
<dbReference type="InterPro" id="IPR042522">
    <property type="entry name" value="Atg7_N_1"/>
</dbReference>
<dbReference type="AlphaFoldDB" id="A0AAD9MHS4"/>
<dbReference type="Gene3D" id="3.40.140.70">
    <property type="entry name" value="Ubiquitin-like modifier-activating enzyme ATG7 N-terminal domain"/>
    <property type="match status" value="1"/>
</dbReference>
<dbReference type="Pfam" id="PF16420">
    <property type="entry name" value="ATG7_N"/>
    <property type="match status" value="1"/>
</dbReference>
<dbReference type="InterPro" id="IPR035985">
    <property type="entry name" value="Ubiquitin-activating_enz"/>
</dbReference>
<dbReference type="GO" id="GO:0019779">
    <property type="term" value="F:Atg8 activating enzyme activity"/>
    <property type="evidence" value="ECO:0007669"/>
    <property type="project" value="TreeGrafter"/>
</dbReference>
<dbReference type="Proteomes" id="UP001255856">
    <property type="component" value="Unassembled WGS sequence"/>
</dbReference>
<name>A0AAD9MHS4_PROWI</name>
<dbReference type="GO" id="GO:0034727">
    <property type="term" value="P:piecemeal microautophagy of the nucleus"/>
    <property type="evidence" value="ECO:0007669"/>
    <property type="project" value="TreeGrafter"/>
</dbReference>
<evidence type="ECO:0000259" key="2">
    <source>
        <dbReference type="Pfam" id="PF16420"/>
    </source>
</evidence>
<keyword evidence="4" id="KW-1185">Reference proteome</keyword>
<proteinExistence type="predicted"/>
<dbReference type="InterPro" id="IPR032197">
    <property type="entry name" value="Atg7_N"/>
</dbReference>
<gene>
    <name evidence="3" type="ORF">QBZ16_002709</name>
</gene>
<dbReference type="GO" id="GO:0032446">
    <property type="term" value="P:protein modification by small protein conjugation"/>
    <property type="evidence" value="ECO:0007669"/>
    <property type="project" value="TreeGrafter"/>
</dbReference>
<dbReference type="InterPro" id="IPR000594">
    <property type="entry name" value="ThiF_NAD_FAD-bd"/>
</dbReference>
<dbReference type="Gene3D" id="3.40.140.100">
    <property type="entry name" value="Ubiquitin-like modifier-activating enzyme ATG7 C-terminal domain"/>
    <property type="match status" value="1"/>
</dbReference>
<dbReference type="EMBL" id="JASFZW010000003">
    <property type="protein sequence ID" value="KAK2079019.1"/>
    <property type="molecule type" value="Genomic_DNA"/>
</dbReference>
<comment type="caution">
    <text evidence="3">The sequence shown here is derived from an EMBL/GenBank/DDBJ whole genome shotgun (WGS) entry which is preliminary data.</text>
</comment>
<dbReference type="Gene3D" id="3.40.50.720">
    <property type="entry name" value="NAD(P)-binding Rossmann-like Domain"/>
    <property type="match status" value="1"/>
</dbReference>
<protein>
    <recommendedName>
        <fullName evidence="5">Ubiquitin-like modifier-activating enzyme ATG7</fullName>
    </recommendedName>
</protein>
<organism evidence="3 4">
    <name type="scientific">Prototheca wickerhamii</name>
    <dbReference type="NCBI Taxonomy" id="3111"/>
    <lineage>
        <taxon>Eukaryota</taxon>
        <taxon>Viridiplantae</taxon>
        <taxon>Chlorophyta</taxon>
        <taxon>core chlorophytes</taxon>
        <taxon>Trebouxiophyceae</taxon>
        <taxon>Chlorellales</taxon>
        <taxon>Chlorellaceae</taxon>
        <taxon>Prototheca</taxon>
    </lineage>
</organism>
<accession>A0AAD9MHS4</accession>
<evidence type="ECO:0008006" key="5">
    <source>
        <dbReference type="Google" id="ProtNLM"/>
    </source>
</evidence>
<evidence type="ECO:0000313" key="3">
    <source>
        <dbReference type="EMBL" id="KAK2079019.1"/>
    </source>
</evidence>
<evidence type="ECO:0000259" key="1">
    <source>
        <dbReference type="Pfam" id="PF00899"/>
    </source>
</evidence>
<dbReference type="SUPFAM" id="SSF69572">
    <property type="entry name" value="Activating enzymes of the ubiquitin-like proteins"/>
    <property type="match status" value="1"/>
</dbReference>
<reference evidence="3" key="1">
    <citation type="submission" date="2021-01" db="EMBL/GenBank/DDBJ databases">
        <authorList>
            <person name="Eckstrom K.M.E."/>
        </authorList>
    </citation>
    <scope>NUCLEOTIDE SEQUENCE</scope>
    <source>
        <strain evidence="3">UVCC 0001</strain>
    </source>
</reference>